<reference evidence="2" key="1">
    <citation type="submission" date="2018-05" db="EMBL/GenBank/DDBJ databases">
        <authorList>
            <person name="Lanie J.A."/>
            <person name="Ng W.-L."/>
            <person name="Kazmierczak K.M."/>
            <person name="Andrzejewski T.M."/>
            <person name="Davidsen T.M."/>
            <person name="Wayne K.J."/>
            <person name="Tettelin H."/>
            <person name="Glass J.I."/>
            <person name="Rusch D."/>
            <person name="Podicherti R."/>
            <person name="Tsui H.-C.T."/>
            <person name="Winkler M.E."/>
        </authorList>
    </citation>
    <scope>NUCLEOTIDE SEQUENCE</scope>
</reference>
<organism evidence="2">
    <name type="scientific">marine metagenome</name>
    <dbReference type="NCBI Taxonomy" id="408172"/>
    <lineage>
        <taxon>unclassified sequences</taxon>
        <taxon>metagenomes</taxon>
        <taxon>ecological metagenomes</taxon>
    </lineage>
</organism>
<dbReference type="InterPro" id="IPR006045">
    <property type="entry name" value="Cupin_1"/>
</dbReference>
<dbReference type="SMART" id="SM00835">
    <property type="entry name" value="Cupin_1"/>
    <property type="match status" value="1"/>
</dbReference>
<dbReference type="InterPro" id="IPR011051">
    <property type="entry name" value="RmlC_Cupin_sf"/>
</dbReference>
<dbReference type="SUPFAM" id="SSF51182">
    <property type="entry name" value="RmlC-like cupins"/>
    <property type="match status" value="1"/>
</dbReference>
<evidence type="ECO:0000259" key="1">
    <source>
        <dbReference type="SMART" id="SM00835"/>
    </source>
</evidence>
<dbReference type="Gene3D" id="2.60.120.10">
    <property type="entry name" value="Jelly Rolls"/>
    <property type="match status" value="1"/>
</dbReference>
<evidence type="ECO:0000313" key="2">
    <source>
        <dbReference type="EMBL" id="SUZ68209.1"/>
    </source>
</evidence>
<proteinExistence type="predicted"/>
<feature type="domain" description="Cupin type-1" evidence="1">
    <location>
        <begin position="26"/>
        <end position="118"/>
    </location>
</feature>
<dbReference type="InterPro" id="IPR013096">
    <property type="entry name" value="Cupin_2"/>
</dbReference>
<dbReference type="AlphaFoldDB" id="A0A381PQ98"/>
<gene>
    <name evidence="2" type="ORF">METZ01_LOCUS21063</name>
</gene>
<sequence>MSVRNVDNLPTEDVAAGTGTKRQVLIGADEGPNFAMRRFIMEPGGGMPMHTNTVEHEQYVLRGAAQIQIGEGTHHVKAGDVVYIPAGVPHNYKAAEGDEPFEFICVVPNGPDSIELVDC</sequence>
<dbReference type="Pfam" id="PF07883">
    <property type="entry name" value="Cupin_2"/>
    <property type="match status" value="1"/>
</dbReference>
<accession>A0A381PQ98</accession>
<protein>
    <recommendedName>
        <fullName evidence="1">Cupin type-1 domain-containing protein</fullName>
    </recommendedName>
</protein>
<dbReference type="CDD" id="cd02222">
    <property type="entry name" value="cupin_TM1459-like"/>
    <property type="match status" value="1"/>
</dbReference>
<dbReference type="EMBL" id="UINC01001033">
    <property type="protein sequence ID" value="SUZ68209.1"/>
    <property type="molecule type" value="Genomic_DNA"/>
</dbReference>
<dbReference type="InterPro" id="IPR014710">
    <property type="entry name" value="RmlC-like_jellyroll"/>
</dbReference>
<dbReference type="PANTHER" id="PTHR37694:SF1">
    <property type="entry name" value="SLR8022 PROTEIN"/>
    <property type="match status" value="1"/>
</dbReference>
<dbReference type="PANTHER" id="PTHR37694">
    <property type="entry name" value="SLR8022 PROTEIN"/>
    <property type="match status" value="1"/>
</dbReference>
<name>A0A381PQ98_9ZZZZ</name>